<dbReference type="InterPro" id="IPR022097">
    <property type="entry name" value="SOX_fam"/>
</dbReference>
<dbReference type="InterPro" id="IPR050140">
    <property type="entry name" value="SRY-related_HMG-box_TF-like"/>
</dbReference>
<organism evidence="9 10">
    <name type="scientific">Cirrhinus molitorella</name>
    <name type="common">mud carp</name>
    <dbReference type="NCBI Taxonomy" id="172907"/>
    <lineage>
        <taxon>Eukaryota</taxon>
        <taxon>Metazoa</taxon>
        <taxon>Chordata</taxon>
        <taxon>Craniata</taxon>
        <taxon>Vertebrata</taxon>
        <taxon>Euteleostomi</taxon>
        <taxon>Actinopterygii</taxon>
        <taxon>Neopterygii</taxon>
        <taxon>Teleostei</taxon>
        <taxon>Ostariophysi</taxon>
        <taxon>Cypriniformes</taxon>
        <taxon>Cyprinidae</taxon>
        <taxon>Labeoninae</taxon>
        <taxon>Labeonini</taxon>
        <taxon>Cirrhinus</taxon>
    </lineage>
</organism>
<gene>
    <name evidence="9" type="ORF">Q8A67_013820</name>
</gene>
<dbReference type="GO" id="GO:0001228">
    <property type="term" value="F:DNA-binding transcription activator activity, RNA polymerase II-specific"/>
    <property type="evidence" value="ECO:0007669"/>
    <property type="project" value="TreeGrafter"/>
</dbReference>
<feature type="domain" description="HMG box" evidence="8">
    <location>
        <begin position="31"/>
        <end position="99"/>
    </location>
</feature>
<dbReference type="GO" id="GO:0007420">
    <property type="term" value="P:brain development"/>
    <property type="evidence" value="ECO:0007669"/>
    <property type="project" value="TreeGrafter"/>
</dbReference>
<evidence type="ECO:0000256" key="3">
    <source>
        <dbReference type="ARBA" id="ARBA00023125"/>
    </source>
</evidence>
<dbReference type="EMBL" id="JAUYZG010000013">
    <property type="protein sequence ID" value="KAK2891177.1"/>
    <property type="molecule type" value="Genomic_DNA"/>
</dbReference>
<evidence type="ECO:0000313" key="10">
    <source>
        <dbReference type="Proteomes" id="UP001187343"/>
    </source>
</evidence>
<dbReference type="InterPro" id="IPR009071">
    <property type="entry name" value="HMG_box_dom"/>
</dbReference>
<dbReference type="PANTHER" id="PTHR10270">
    <property type="entry name" value="SOX TRANSCRIPTION FACTOR"/>
    <property type="match status" value="1"/>
</dbReference>
<dbReference type="PANTHER" id="PTHR10270:SF329">
    <property type="entry name" value="TRANSCRIPTION FACTOR SOX-3"/>
    <property type="match status" value="1"/>
</dbReference>
<evidence type="ECO:0000256" key="5">
    <source>
        <dbReference type="ARBA" id="ARBA00023242"/>
    </source>
</evidence>
<evidence type="ECO:0000259" key="8">
    <source>
        <dbReference type="PROSITE" id="PS50118"/>
    </source>
</evidence>
<evidence type="ECO:0000256" key="6">
    <source>
        <dbReference type="PROSITE-ProRule" id="PRU00267"/>
    </source>
</evidence>
<dbReference type="GO" id="GO:0000122">
    <property type="term" value="P:negative regulation of transcription by RNA polymerase II"/>
    <property type="evidence" value="ECO:0007669"/>
    <property type="project" value="TreeGrafter"/>
</dbReference>
<feature type="region of interest" description="Disordered" evidence="7">
    <location>
        <begin position="537"/>
        <end position="557"/>
    </location>
</feature>
<comment type="caution">
    <text evidence="9">The sequence shown here is derived from an EMBL/GenBank/DDBJ whole genome shotgun (WGS) entry which is preliminary data.</text>
</comment>
<keyword evidence="5 6" id="KW-0539">Nucleus</keyword>
<dbReference type="FunFam" id="1.10.30.10:FF:000002">
    <property type="entry name" value="transcription factor Sox-2"/>
    <property type="match status" value="1"/>
</dbReference>
<evidence type="ECO:0000256" key="7">
    <source>
        <dbReference type="SAM" id="MobiDB-lite"/>
    </source>
</evidence>
<dbReference type="InterPro" id="IPR036910">
    <property type="entry name" value="HMG_box_dom_sf"/>
</dbReference>
<dbReference type="Gene3D" id="1.10.30.10">
    <property type="entry name" value="High mobility group box domain"/>
    <property type="match status" value="1"/>
</dbReference>
<sequence>METEIKSPLPQSNTGSAAGGKNNSANDQDRVKRPMNAFMVWSRGQRRKMAQENPKMHNSEISKRLGADWKLLTDAEKRPFIDEAKRLRAMHMKEHPDYKYRPRRKTKTLLKKDKYSLPGGLLAPGANAVNNAVSVGQRMDYTHMNGWTNSAYSLMQDQLAYPQHPSMNSPQIQQMHRYDMAGLQYPMMSTAQTYMNAASTYSMSPAYTQQTSSAMGLGSMASVCKTEPSSPPPAITSHSQRACLGDLRDMISMYLPPGGDSADHSSLQTSRLHSVHPHYQSAGTGVRESRSVIGCPSAPYSEVLDEAEGPLRKWCCNQEPAVLPDQSLGRPQVYPSWVIHRVPFSMMMFKLTSEWPAATESSDSALWPGSSQSQGQVFDERSSSFCPSSALSDASKTLRATIQVPKKERRATERKMPPPKGVYVRRARGTLSPPLTGIICLPGGRAASCPLHPIHREIDSNHTESFRRKDCWKRSASGQRKIGKPLFSADQASEDGWVTVPSVTEIQYSPSDKQRLLKEVFHKQILPAGQWLKRPFLSPSSGTQPIEPAPGSPTLRRATGQRFAPRAQGHPHVVPGHLCPPTASVGTLGGEPCYLNRLGAETNLDTLFLILCSGG</sequence>
<keyword evidence="3 6" id="KW-0238">DNA-binding</keyword>
<dbReference type="Pfam" id="PF12336">
    <property type="entry name" value="SOXp"/>
    <property type="match status" value="1"/>
</dbReference>
<proteinExistence type="predicted"/>
<accession>A0AA88TNT0</accession>
<dbReference type="SUPFAM" id="SSF47095">
    <property type="entry name" value="HMG-box"/>
    <property type="match status" value="1"/>
</dbReference>
<dbReference type="AlphaFoldDB" id="A0AA88TNT0"/>
<feature type="region of interest" description="Disordered" evidence="7">
    <location>
        <begin position="361"/>
        <end position="390"/>
    </location>
</feature>
<feature type="region of interest" description="Disordered" evidence="7">
    <location>
        <begin position="1"/>
        <end position="33"/>
    </location>
</feature>
<dbReference type="GO" id="GO:0030182">
    <property type="term" value="P:neuron differentiation"/>
    <property type="evidence" value="ECO:0007669"/>
    <property type="project" value="TreeGrafter"/>
</dbReference>
<evidence type="ECO:0000256" key="2">
    <source>
        <dbReference type="ARBA" id="ARBA00023015"/>
    </source>
</evidence>
<reference evidence="9" key="1">
    <citation type="submission" date="2023-08" db="EMBL/GenBank/DDBJ databases">
        <title>Chromosome-level Genome Assembly of mud carp (Cirrhinus molitorella).</title>
        <authorList>
            <person name="Liu H."/>
        </authorList>
    </citation>
    <scope>NUCLEOTIDE SEQUENCE</scope>
    <source>
        <strain evidence="9">Prfri</strain>
        <tissue evidence="9">Muscle</tissue>
    </source>
</reference>
<dbReference type="SMART" id="SM00398">
    <property type="entry name" value="HMG"/>
    <property type="match status" value="1"/>
</dbReference>
<dbReference type="Pfam" id="PF00505">
    <property type="entry name" value="HMG_box"/>
    <property type="match status" value="1"/>
</dbReference>
<evidence type="ECO:0000313" key="9">
    <source>
        <dbReference type="EMBL" id="KAK2891177.1"/>
    </source>
</evidence>
<dbReference type="CDD" id="cd01388">
    <property type="entry name" value="HMG-box_SoxB"/>
    <property type="match status" value="1"/>
</dbReference>
<feature type="DNA-binding region" description="HMG box" evidence="6">
    <location>
        <begin position="31"/>
        <end position="99"/>
    </location>
</feature>
<protein>
    <recommendedName>
        <fullName evidence="8">HMG box domain-containing protein</fullName>
    </recommendedName>
</protein>
<name>A0AA88TNT0_9TELE</name>
<feature type="compositionally biased region" description="Polar residues" evidence="7">
    <location>
        <begin position="361"/>
        <end position="376"/>
    </location>
</feature>
<keyword evidence="10" id="KW-1185">Reference proteome</keyword>
<dbReference type="Proteomes" id="UP001187343">
    <property type="component" value="Unassembled WGS sequence"/>
</dbReference>
<evidence type="ECO:0000256" key="1">
    <source>
        <dbReference type="ARBA" id="ARBA00004123"/>
    </source>
</evidence>
<dbReference type="GO" id="GO:0000978">
    <property type="term" value="F:RNA polymerase II cis-regulatory region sequence-specific DNA binding"/>
    <property type="evidence" value="ECO:0007669"/>
    <property type="project" value="TreeGrafter"/>
</dbReference>
<keyword evidence="2" id="KW-0805">Transcription regulation</keyword>
<feature type="compositionally biased region" description="Polar residues" evidence="7">
    <location>
        <begin position="9"/>
        <end position="26"/>
    </location>
</feature>
<dbReference type="GO" id="GO:0005634">
    <property type="term" value="C:nucleus"/>
    <property type="evidence" value="ECO:0007669"/>
    <property type="project" value="UniProtKB-SubCell"/>
</dbReference>
<comment type="subcellular location">
    <subcellularLocation>
        <location evidence="1">Nucleus</location>
    </subcellularLocation>
</comment>
<evidence type="ECO:0000256" key="4">
    <source>
        <dbReference type="ARBA" id="ARBA00023163"/>
    </source>
</evidence>
<keyword evidence="4" id="KW-0804">Transcription</keyword>
<dbReference type="PROSITE" id="PS50118">
    <property type="entry name" value="HMG_BOX_2"/>
    <property type="match status" value="1"/>
</dbReference>